<dbReference type="CDD" id="cd00032">
    <property type="entry name" value="CASc"/>
    <property type="match status" value="1"/>
</dbReference>
<feature type="domain" description="Caspase family p20" evidence="10">
    <location>
        <begin position="135"/>
        <end position="267"/>
    </location>
</feature>
<keyword evidence="2" id="KW-0645">Protease</keyword>
<feature type="non-terminal residue" evidence="12">
    <location>
        <position position="392"/>
    </location>
</feature>
<dbReference type="InterPro" id="IPR033139">
    <property type="entry name" value="Caspase_cys_AS"/>
</dbReference>
<dbReference type="InterPro" id="IPR001309">
    <property type="entry name" value="Pept_C14_p20"/>
</dbReference>
<feature type="domain" description="Caspase family p10" evidence="9">
    <location>
        <begin position="307"/>
        <end position="391"/>
    </location>
</feature>
<evidence type="ECO:0000256" key="3">
    <source>
        <dbReference type="ARBA" id="ARBA00022703"/>
    </source>
</evidence>
<dbReference type="SMART" id="SM00115">
    <property type="entry name" value="CASc"/>
    <property type="match status" value="1"/>
</dbReference>
<name>A0A7L3RTT8_CEPGR</name>
<dbReference type="InterPro" id="IPR011029">
    <property type="entry name" value="DEATH-like_dom_sf"/>
</dbReference>
<feature type="active site" evidence="7">
    <location>
        <position position="263"/>
    </location>
</feature>
<protein>
    <submittedName>
        <fullName evidence="12">CASP9 protein</fullName>
    </submittedName>
</protein>
<keyword evidence="13" id="KW-1185">Reference proteome</keyword>
<dbReference type="PROSITE" id="PS50209">
    <property type="entry name" value="CARD"/>
    <property type="match status" value="1"/>
</dbReference>
<evidence type="ECO:0000256" key="7">
    <source>
        <dbReference type="PIRSR" id="PIRSR038001-1"/>
    </source>
</evidence>
<dbReference type="Gene3D" id="1.10.533.10">
    <property type="entry name" value="Death Domain, Fas"/>
    <property type="match status" value="1"/>
</dbReference>
<dbReference type="GO" id="GO:0042981">
    <property type="term" value="P:regulation of apoptotic process"/>
    <property type="evidence" value="ECO:0007669"/>
    <property type="project" value="InterPro"/>
</dbReference>
<dbReference type="SUPFAM" id="SSF52129">
    <property type="entry name" value="Caspase-like"/>
    <property type="match status" value="1"/>
</dbReference>
<dbReference type="Pfam" id="PF00619">
    <property type="entry name" value="CARD"/>
    <property type="match status" value="1"/>
</dbReference>
<organism evidence="12 13">
    <name type="scientific">Cepphus grylle</name>
    <name type="common">Black guillemot</name>
    <name type="synonym">Alca grylle</name>
    <dbReference type="NCBI Taxonomy" id="28697"/>
    <lineage>
        <taxon>Eukaryota</taxon>
        <taxon>Metazoa</taxon>
        <taxon>Chordata</taxon>
        <taxon>Craniata</taxon>
        <taxon>Vertebrata</taxon>
        <taxon>Euteleostomi</taxon>
        <taxon>Archelosauria</taxon>
        <taxon>Archosauria</taxon>
        <taxon>Dinosauria</taxon>
        <taxon>Saurischia</taxon>
        <taxon>Theropoda</taxon>
        <taxon>Coelurosauria</taxon>
        <taxon>Aves</taxon>
        <taxon>Neognathae</taxon>
        <taxon>Neoaves</taxon>
        <taxon>Charadriiformes</taxon>
        <taxon>Alcidae</taxon>
        <taxon>Cepphus</taxon>
    </lineage>
</organism>
<evidence type="ECO:0000256" key="6">
    <source>
        <dbReference type="ARBA" id="ARBA00023145"/>
    </source>
</evidence>
<feature type="non-terminal residue" evidence="12">
    <location>
        <position position="1"/>
    </location>
</feature>
<dbReference type="PRINTS" id="PR00376">
    <property type="entry name" value="IL1BCENZYME"/>
</dbReference>
<dbReference type="GO" id="GO:0004197">
    <property type="term" value="F:cysteine-type endopeptidase activity"/>
    <property type="evidence" value="ECO:0007669"/>
    <property type="project" value="InterPro"/>
</dbReference>
<evidence type="ECO:0000259" key="10">
    <source>
        <dbReference type="PROSITE" id="PS50208"/>
    </source>
</evidence>
<keyword evidence="4" id="KW-0378">Hydrolase</keyword>
<dbReference type="EMBL" id="VZUD01000115">
    <property type="protein sequence ID" value="NXV19184.1"/>
    <property type="molecule type" value="Genomic_DNA"/>
</dbReference>
<dbReference type="InterPro" id="IPR001315">
    <property type="entry name" value="CARD"/>
</dbReference>
<evidence type="ECO:0000256" key="4">
    <source>
        <dbReference type="ARBA" id="ARBA00022801"/>
    </source>
</evidence>
<evidence type="ECO:0000313" key="12">
    <source>
        <dbReference type="EMBL" id="NXV19184.1"/>
    </source>
</evidence>
<evidence type="ECO:0000256" key="2">
    <source>
        <dbReference type="ARBA" id="ARBA00022670"/>
    </source>
</evidence>
<evidence type="ECO:0000256" key="5">
    <source>
        <dbReference type="ARBA" id="ARBA00022807"/>
    </source>
</evidence>
<dbReference type="Pfam" id="PF00656">
    <property type="entry name" value="Peptidase_C14"/>
    <property type="match status" value="1"/>
</dbReference>
<sequence>MEEAQRRALRRGRARLVLALQVAPLWDPLEERGLFTRTMVEELQSAGSRGDQARQLVIDLETRGKRAFPVFLSILRDTGQGDLADMLIKECECLPVSPQLVDLRPVELDLRGEKRNKKCLIATCACQVYELKADPCGHCLILNNVEFSGDSNLSTRDGSNVDCKKLEKRFKSLHFDVLTRQNLKAEEMVSELRALARRDHSALDCCVVVILSHGCQTSHIQFPGGVYGTDGKPIPIEKIVNYFNGSNCPSLRGKPKLFFIQACGGEQRDRGFPVDCDSPGNEAPGGSLESDATPFWTLAGGTDEPDAVASLPTPSDILVSYSTFPGFVSWRDASSGSWYVETLDNVLEQYAHSEDLLNMLLRVANAVSAKGRYKQIPGCFNFLRKKFFFVCK</sequence>
<dbReference type="FunFam" id="3.40.50.1460:FF:000012">
    <property type="entry name" value="Caspase 9"/>
    <property type="match status" value="1"/>
</dbReference>
<dbReference type="InterPro" id="IPR002138">
    <property type="entry name" value="Pept_C14_p10"/>
</dbReference>
<keyword evidence="3" id="KW-0053">Apoptosis</keyword>
<gene>
    <name evidence="12" type="primary">Casp9</name>
    <name evidence="12" type="ORF">CEPGRY_R08456</name>
</gene>
<dbReference type="PIRSF" id="PIRSF038001">
    <property type="entry name" value="Caspase_ICE"/>
    <property type="match status" value="1"/>
</dbReference>
<dbReference type="SMART" id="SM00114">
    <property type="entry name" value="CARD"/>
    <property type="match status" value="1"/>
</dbReference>
<dbReference type="GO" id="GO:0006915">
    <property type="term" value="P:apoptotic process"/>
    <property type="evidence" value="ECO:0007669"/>
    <property type="project" value="UniProtKB-KW"/>
</dbReference>
<feature type="active site" evidence="7">
    <location>
        <position position="213"/>
    </location>
</feature>
<dbReference type="PANTHER" id="PTHR47901">
    <property type="entry name" value="CASPASE RECRUITMENT DOMAIN-CONTAINING PROTEIN 18"/>
    <property type="match status" value="1"/>
</dbReference>
<accession>A0A7L3RTT8</accession>
<proteinExistence type="inferred from homology"/>
<dbReference type="AlphaFoldDB" id="A0A7L3RTT8"/>
<dbReference type="GO" id="GO:0006508">
    <property type="term" value="P:proteolysis"/>
    <property type="evidence" value="ECO:0007669"/>
    <property type="project" value="UniProtKB-KW"/>
</dbReference>
<dbReference type="InterPro" id="IPR029030">
    <property type="entry name" value="Caspase-like_dom_sf"/>
</dbReference>
<dbReference type="Proteomes" id="UP000578766">
    <property type="component" value="Unassembled WGS sequence"/>
</dbReference>
<dbReference type="CDD" id="cd08326">
    <property type="entry name" value="CARD_CASP9"/>
    <property type="match status" value="1"/>
</dbReference>
<keyword evidence="6" id="KW-0865">Zymogen</keyword>
<dbReference type="InterPro" id="IPR042147">
    <property type="entry name" value="CARD_CASP9"/>
</dbReference>
<comment type="similarity">
    <text evidence="1 8">Belongs to the peptidase C14A family.</text>
</comment>
<evidence type="ECO:0000259" key="11">
    <source>
        <dbReference type="PROSITE" id="PS50209"/>
    </source>
</evidence>
<dbReference type="PROSITE" id="PS01121">
    <property type="entry name" value="CASPASE_HIS"/>
    <property type="match status" value="1"/>
</dbReference>
<evidence type="ECO:0000313" key="13">
    <source>
        <dbReference type="Proteomes" id="UP000578766"/>
    </source>
</evidence>
<evidence type="ECO:0000256" key="8">
    <source>
        <dbReference type="RuleBase" id="RU003971"/>
    </source>
</evidence>
<evidence type="ECO:0000259" key="9">
    <source>
        <dbReference type="PROSITE" id="PS50207"/>
    </source>
</evidence>
<dbReference type="InterPro" id="IPR015917">
    <property type="entry name" value="Pept_C14A"/>
</dbReference>
<dbReference type="InterPro" id="IPR011600">
    <property type="entry name" value="Pept_C14_caspase"/>
</dbReference>
<feature type="domain" description="CARD" evidence="11">
    <location>
        <begin position="1"/>
        <end position="90"/>
    </location>
</feature>
<dbReference type="PROSITE" id="PS50207">
    <property type="entry name" value="CASPASE_P10"/>
    <property type="match status" value="1"/>
</dbReference>
<dbReference type="InterPro" id="IPR002398">
    <property type="entry name" value="Pept_C14"/>
</dbReference>
<dbReference type="Gene3D" id="3.40.50.1460">
    <property type="match status" value="1"/>
</dbReference>
<dbReference type="PROSITE" id="PS50208">
    <property type="entry name" value="CASPASE_P20"/>
    <property type="match status" value="1"/>
</dbReference>
<dbReference type="InterPro" id="IPR016129">
    <property type="entry name" value="Caspase_his_AS"/>
</dbReference>
<reference evidence="12 13" key="1">
    <citation type="submission" date="2019-09" db="EMBL/GenBank/DDBJ databases">
        <title>Bird 10,000 Genomes (B10K) Project - Family phase.</title>
        <authorList>
            <person name="Zhang G."/>
        </authorList>
    </citation>
    <scope>NUCLEOTIDE SEQUENCE [LARGE SCALE GENOMIC DNA]</scope>
    <source>
        <strain evidence="12">OUT-0020</strain>
        <tissue evidence="12">Liver</tissue>
    </source>
</reference>
<comment type="caution">
    <text evidence="12">The sequence shown here is derived from an EMBL/GenBank/DDBJ whole genome shotgun (WGS) entry which is preliminary data.</text>
</comment>
<evidence type="ECO:0000256" key="1">
    <source>
        <dbReference type="ARBA" id="ARBA00010134"/>
    </source>
</evidence>
<dbReference type="PROSITE" id="PS01122">
    <property type="entry name" value="CASPASE_CYS"/>
    <property type="match status" value="1"/>
</dbReference>
<dbReference type="PANTHER" id="PTHR47901:SF8">
    <property type="entry name" value="CASPASE-3"/>
    <property type="match status" value="1"/>
</dbReference>
<dbReference type="SUPFAM" id="SSF47986">
    <property type="entry name" value="DEATH domain"/>
    <property type="match status" value="1"/>
</dbReference>
<keyword evidence="5" id="KW-0788">Thiol protease</keyword>